<dbReference type="EMBL" id="MGGL01000004">
    <property type="protein sequence ID" value="OGM27316.1"/>
    <property type="molecule type" value="Genomic_DNA"/>
</dbReference>
<proteinExistence type="inferred from homology"/>
<evidence type="ECO:0000313" key="7">
    <source>
        <dbReference type="Proteomes" id="UP000179221"/>
    </source>
</evidence>
<evidence type="ECO:0000256" key="2">
    <source>
        <dbReference type="ARBA" id="ARBA00022980"/>
    </source>
</evidence>
<dbReference type="PANTHER" id="PTHR13479">
    <property type="entry name" value="30S RIBOSOMAL PROTEIN S18"/>
    <property type="match status" value="1"/>
</dbReference>
<name>A0A1F7YIZ1_9BACT</name>
<dbReference type="NCBIfam" id="TIGR00165">
    <property type="entry name" value="S18"/>
    <property type="match status" value="1"/>
</dbReference>
<dbReference type="InterPro" id="IPR001648">
    <property type="entry name" value="Ribosomal_bS18"/>
</dbReference>
<evidence type="ECO:0000256" key="5">
    <source>
        <dbReference type="RuleBase" id="RU003910"/>
    </source>
</evidence>
<dbReference type="Gene3D" id="4.10.640.10">
    <property type="entry name" value="Ribosomal protein S18"/>
    <property type="match status" value="1"/>
</dbReference>
<organism evidence="6 7">
    <name type="scientific">Candidatus Woesebacteria bacterium RIFCSPHIGHO2_01_FULL_40_22</name>
    <dbReference type="NCBI Taxonomy" id="1802499"/>
    <lineage>
        <taxon>Bacteria</taxon>
        <taxon>Candidatus Woeseibacteriota</taxon>
    </lineage>
</organism>
<dbReference type="HAMAP" id="MF_00270">
    <property type="entry name" value="Ribosomal_bS18"/>
    <property type="match status" value="1"/>
</dbReference>
<keyword evidence="4" id="KW-0699">rRNA-binding</keyword>
<evidence type="ECO:0000256" key="1">
    <source>
        <dbReference type="ARBA" id="ARBA00005589"/>
    </source>
</evidence>
<evidence type="ECO:0000256" key="4">
    <source>
        <dbReference type="HAMAP-Rule" id="MF_00270"/>
    </source>
</evidence>
<protein>
    <recommendedName>
        <fullName evidence="4">Small ribosomal subunit protein bS18</fullName>
    </recommendedName>
</protein>
<comment type="function">
    <text evidence="4">Binds as a heterodimer with protein bS6 to the central domain of the 16S rRNA, where it helps stabilize the platform of the 30S subunit.</text>
</comment>
<reference evidence="6 7" key="1">
    <citation type="journal article" date="2016" name="Nat. Commun.">
        <title>Thousands of microbial genomes shed light on interconnected biogeochemical processes in an aquifer system.</title>
        <authorList>
            <person name="Anantharaman K."/>
            <person name="Brown C.T."/>
            <person name="Hug L.A."/>
            <person name="Sharon I."/>
            <person name="Castelle C.J."/>
            <person name="Probst A.J."/>
            <person name="Thomas B.C."/>
            <person name="Singh A."/>
            <person name="Wilkins M.J."/>
            <person name="Karaoz U."/>
            <person name="Brodie E.L."/>
            <person name="Williams K.H."/>
            <person name="Hubbard S.S."/>
            <person name="Banfield J.F."/>
        </authorList>
    </citation>
    <scope>NUCLEOTIDE SEQUENCE [LARGE SCALE GENOMIC DNA]</scope>
</reference>
<dbReference type="GO" id="GO:0003735">
    <property type="term" value="F:structural constituent of ribosome"/>
    <property type="evidence" value="ECO:0007669"/>
    <property type="project" value="InterPro"/>
</dbReference>
<dbReference type="PANTHER" id="PTHR13479:SF40">
    <property type="entry name" value="SMALL RIBOSOMAL SUBUNIT PROTEIN BS18M"/>
    <property type="match status" value="1"/>
</dbReference>
<comment type="caution">
    <text evidence="6">The sequence shown here is derived from an EMBL/GenBank/DDBJ whole genome shotgun (WGS) entry which is preliminary data.</text>
</comment>
<keyword evidence="2 4" id="KW-0689">Ribosomal protein</keyword>
<dbReference type="Proteomes" id="UP000179221">
    <property type="component" value="Unassembled WGS sequence"/>
</dbReference>
<dbReference type="GO" id="GO:0070181">
    <property type="term" value="F:small ribosomal subunit rRNA binding"/>
    <property type="evidence" value="ECO:0007669"/>
    <property type="project" value="TreeGrafter"/>
</dbReference>
<dbReference type="GO" id="GO:0022627">
    <property type="term" value="C:cytosolic small ribosomal subunit"/>
    <property type="evidence" value="ECO:0007669"/>
    <property type="project" value="TreeGrafter"/>
</dbReference>
<dbReference type="SUPFAM" id="SSF46911">
    <property type="entry name" value="Ribosomal protein S18"/>
    <property type="match status" value="1"/>
</dbReference>
<dbReference type="PRINTS" id="PR00974">
    <property type="entry name" value="RIBOSOMALS18"/>
</dbReference>
<comment type="subunit">
    <text evidence="4">Part of the 30S ribosomal subunit. Forms a tight heterodimer with protein bS6.</text>
</comment>
<evidence type="ECO:0000256" key="3">
    <source>
        <dbReference type="ARBA" id="ARBA00023274"/>
    </source>
</evidence>
<keyword evidence="4" id="KW-0694">RNA-binding</keyword>
<keyword evidence="3 4" id="KW-0687">Ribonucleoprotein</keyword>
<dbReference type="AlphaFoldDB" id="A0A1F7YIZ1"/>
<evidence type="ECO:0000313" key="6">
    <source>
        <dbReference type="EMBL" id="OGM27316.1"/>
    </source>
</evidence>
<sequence>MKKRQGQRKPNIKPKKGACPFCKNNLEPDYKNYKELSNFISDRAKIIASIYTSVCAKHQRRLGVQLKRARHLGLLPYLPQA</sequence>
<dbReference type="InterPro" id="IPR036870">
    <property type="entry name" value="Ribosomal_bS18_sf"/>
</dbReference>
<dbReference type="Pfam" id="PF01084">
    <property type="entry name" value="Ribosomal_S18"/>
    <property type="match status" value="1"/>
</dbReference>
<accession>A0A1F7YIZ1</accession>
<gene>
    <name evidence="4" type="primary">rpsR</name>
    <name evidence="6" type="ORF">A2628_00745</name>
</gene>
<dbReference type="GO" id="GO:0006412">
    <property type="term" value="P:translation"/>
    <property type="evidence" value="ECO:0007669"/>
    <property type="project" value="UniProtKB-UniRule"/>
</dbReference>
<comment type="similarity">
    <text evidence="1 4 5">Belongs to the bacterial ribosomal protein bS18 family.</text>
</comment>